<proteinExistence type="predicted"/>
<dbReference type="Gene3D" id="1.25.40.240">
    <property type="entry name" value="Ku, C-terminal domain"/>
    <property type="match status" value="1"/>
</dbReference>
<dbReference type="Proteomes" id="UP000694865">
    <property type="component" value="Unplaced"/>
</dbReference>
<dbReference type="Pfam" id="PF08785">
    <property type="entry name" value="Ku_PK_bind"/>
    <property type="match status" value="1"/>
</dbReference>
<evidence type="ECO:0000259" key="1">
    <source>
        <dbReference type="Pfam" id="PF08785"/>
    </source>
</evidence>
<keyword evidence="2" id="KW-1185">Reference proteome</keyword>
<dbReference type="RefSeq" id="XP_006814625.1">
    <property type="nucleotide sequence ID" value="XM_006814562.1"/>
</dbReference>
<protein>
    <submittedName>
        <fullName evidence="3">X-ray repair cross-complementing protein 5-like</fullName>
    </submittedName>
</protein>
<organism evidence="2 3">
    <name type="scientific">Saccoglossus kowalevskii</name>
    <name type="common">Acorn worm</name>
    <dbReference type="NCBI Taxonomy" id="10224"/>
    <lineage>
        <taxon>Eukaryota</taxon>
        <taxon>Metazoa</taxon>
        <taxon>Hemichordata</taxon>
        <taxon>Enteropneusta</taxon>
        <taxon>Harrimaniidae</taxon>
        <taxon>Saccoglossus</taxon>
    </lineage>
</organism>
<accession>A0ABM0M3N4</accession>
<dbReference type="GeneID" id="102807310"/>
<feature type="domain" description="Ku C-terminal" evidence="1">
    <location>
        <begin position="1"/>
        <end position="92"/>
    </location>
</feature>
<sequence length="117" mass="13820">MQQRVTQLVMDSFGTQFYDKAMDCLKTLRKESAKLDEPEIFNRFLKRLKETLVEKMRTNFWDRIVTESITLIDSSQSSESRVTKEEAMKFLKGEEKKVEVPEIKNDDDADDLLEMME</sequence>
<dbReference type="InterPro" id="IPR014893">
    <property type="entry name" value="Ku_PK_bind"/>
</dbReference>
<dbReference type="InterPro" id="IPR036494">
    <property type="entry name" value="Ku_C_sf"/>
</dbReference>
<gene>
    <name evidence="3" type="primary">LOC102807310</name>
</gene>
<name>A0ABM0M3N4_SACKO</name>
<evidence type="ECO:0000313" key="3">
    <source>
        <dbReference type="RefSeq" id="XP_006814625.1"/>
    </source>
</evidence>
<evidence type="ECO:0000313" key="2">
    <source>
        <dbReference type="Proteomes" id="UP000694865"/>
    </source>
</evidence>
<dbReference type="SUPFAM" id="SSF101420">
    <property type="entry name" value="C-terminal domain of Ku80"/>
    <property type="match status" value="1"/>
</dbReference>
<reference evidence="3" key="1">
    <citation type="submission" date="2025-08" db="UniProtKB">
        <authorList>
            <consortium name="RefSeq"/>
        </authorList>
    </citation>
    <scope>IDENTIFICATION</scope>
    <source>
        <tissue evidence="3">Testes</tissue>
    </source>
</reference>